<organism evidence="1 2">
    <name type="scientific">Candidatus Hydrogenisulfobacillus filiaventi</name>
    <dbReference type="NCBI Taxonomy" id="2707344"/>
    <lineage>
        <taxon>Bacteria</taxon>
        <taxon>Bacillati</taxon>
        <taxon>Bacillota</taxon>
        <taxon>Clostridia</taxon>
        <taxon>Eubacteriales</taxon>
        <taxon>Clostridiales Family XVII. Incertae Sedis</taxon>
        <taxon>Candidatus Hydrogenisulfobacillus</taxon>
    </lineage>
</organism>
<gene>
    <name evidence="1" type="ORF">R50_1232</name>
</gene>
<dbReference type="KEGG" id="hfv:R50_1232"/>
<accession>A0A6F8ZG60</accession>
<name>A0A6F8ZG60_9FIRM</name>
<dbReference type="AlphaFoldDB" id="A0A6F8ZG60"/>
<evidence type="ECO:0000313" key="2">
    <source>
        <dbReference type="Proteomes" id="UP000503399"/>
    </source>
</evidence>
<reference evidence="1 2" key="1">
    <citation type="submission" date="2020-02" db="EMBL/GenBank/DDBJ databases">
        <authorList>
            <person name="Hogendoorn C."/>
        </authorList>
    </citation>
    <scope>NUCLEOTIDE SEQUENCE [LARGE SCALE GENOMIC DNA]</scope>
    <source>
        <strain evidence="1">R501</strain>
    </source>
</reference>
<evidence type="ECO:0000313" key="1">
    <source>
        <dbReference type="EMBL" id="CAB1128738.1"/>
    </source>
</evidence>
<protein>
    <submittedName>
        <fullName evidence="1">Uncharacterized protein</fullName>
    </submittedName>
</protein>
<keyword evidence="2" id="KW-1185">Reference proteome</keyword>
<sequence>MGYRNLLATFTFPEHAYACEQALRGAGFDVVQVDYVPSTPPDALNHAPAVEWGRQGYQPEVLDDKWTAASAWDHQGPPGLIDGESYLLTAVVPEEDARRAETLIRQHGGRL</sequence>
<dbReference type="Proteomes" id="UP000503399">
    <property type="component" value="Chromosome"/>
</dbReference>
<dbReference type="EMBL" id="LR778114">
    <property type="protein sequence ID" value="CAB1128738.1"/>
    <property type="molecule type" value="Genomic_DNA"/>
</dbReference>
<proteinExistence type="predicted"/>